<keyword evidence="3" id="KW-1185">Reference proteome</keyword>
<gene>
    <name evidence="2" type="ORF">GII31_12340</name>
</gene>
<dbReference type="Pfam" id="PF13481">
    <property type="entry name" value="AAA_25"/>
    <property type="match status" value="1"/>
</dbReference>
<evidence type="ECO:0000256" key="1">
    <source>
        <dbReference type="SAM" id="MobiDB-lite"/>
    </source>
</evidence>
<feature type="region of interest" description="Disordered" evidence="1">
    <location>
        <begin position="1"/>
        <end position="38"/>
    </location>
</feature>
<dbReference type="SUPFAM" id="SSF52540">
    <property type="entry name" value="P-loop containing nucleoside triphosphate hydrolases"/>
    <property type="match status" value="1"/>
</dbReference>
<proteinExistence type="predicted"/>
<evidence type="ECO:0000313" key="3">
    <source>
        <dbReference type="Proteomes" id="UP001059836"/>
    </source>
</evidence>
<protein>
    <submittedName>
        <fullName evidence="2">AAA family ATPase</fullName>
    </submittedName>
</protein>
<sequence length="435" mass="46442">MGRLPVRGRRSADVGAPVGTQARRQGRARDNAFGTGSKPPTLFVAGDKAVTAGATDSQLAALTPLDTDALRALQLQAAGIAADVRNQVAEVARKLAVERSAADVQIVGRVNLAEYEPESTRWVVADLLARGAALGVFAERKAGKTTVVEELVHAALDGLPFLGKYPVTLPEGCGVVLFDTEMPTATLHTHYRQRGVVNLDRLDLRPLRGRERALDVRSDAVRARWCDEIEPGSLMVVDCLYTLFGALGVSENSDEVVEILAGLRALATEADAAALVLVHHLGKDTERGARGHSSIEGFPDAIVNIELDGPPASDTPRVLRAFGRDVEIEPGVLTLGDDHRLTIGGNPRVERVAAGHRADDNATWSLIEAHPGLSVRGLSTLPIEARGKLSRDRIRTAVDRLALTNRVTNKGTPAAPEWHAITPLDPFELPSIEGA</sequence>
<accession>A0ABX6IIM7</accession>
<dbReference type="InterPro" id="IPR027417">
    <property type="entry name" value="P-loop_NTPase"/>
</dbReference>
<reference evidence="2" key="1">
    <citation type="journal article" date="2021" name="Nat. Microbiol.">
        <title>Cocultivation of an ultrasmall environmental parasitic bacterium with lytic ability against bacteria associated with wastewater foams.</title>
        <authorList>
            <person name="Batinovic S."/>
            <person name="Rose J.J.A."/>
            <person name="Ratcliffe J."/>
            <person name="Seviour R.J."/>
            <person name="Petrovski S."/>
        </authorList>
    </citation>
    <scope>NUCLEOTIDE SEQUENCE</scope>
    <source>
        <strain evidence="2">CON9</strain>
    </source>
</reference>
<name>A0ABX6IIM7_9ACTN</name>
<dbReference type="EMBL" id="CP045809">
    <property type="protein sequence ID" value="QHN35552.1"/>
    <property type="molecule type" value="Genomic_DNA"/>
</dbReference>
<organism evidence="2 3">
    <name type="scientific">Gordonia pseudamarae</name>
    <dbReference type="NCBI Taxonomy" id="2831662"/>
    <lineage>
        <taxon>Bacteria</taxon>
        <taxon>Bacillati</taxon>
        <taxon>Actinomycetota</taxon>
        <taxon>Actinomycetes</taxon>
        <taxon>Mycobacteriales</taxon>
        <taxon>Gordoniaceae</taxon>
        <taxon>Gordonia</taxon>
    </lineage>
</organism>
<dbReference type="Gene3D" id="3.40.50.300">
    <property type="entry name" value="P-loop containing nucleotide triphosphate hydrolases"/>
    <property type="match status" value="1"/>
</dbReference>
<evidence type="ECO:0000313" key="2">
    <source>
        <dbReference type="EMBL" id="QHN35552.1"/>
    </source>
</evidence>
<dbReference type="Proteomes" id="UP001059836">
    <property type="component" value="Chromosome"/>
</dbReference>